<sequence>MDENEKDFETPAEPLRSMLANAAEDLKPRLFAIYGTEKQEPDELVLGWGMEFANDDGAVFRKCGSRSIHTGDTAERLFRTQSIVGDVELKWLDR</sequence>
<dbReference type="RefSeq" id="WP_094863074.1">
    <property type="nucleotide sequence ID" value="NZ_NKYE01000007.1"/>
</dbReference>
<dbReference type="OrthoDB" id="3632273at2"/>
<comment type="caution">
    <text evidence="1">The sequence shown here is derived from an EMBL/GenBank/DDBJ whole genome shotgun (WGS) entry which is preliminary data.</text>
</comment>
<evidence type="ECO:0000313" key="1">
    <source>
        <dbReference type="EMBL" id="OZM72597.1"/>
    </source>
</evidence>
<protein>
    <submittedName>
        <fullName evidence="1">Uncharacterized protein</fullName>
    </submittedName>
</protein>
<reference evidence="1 2" key="1">
    <citation type="submission" date="2017-07" db="EMBL/GenBank/DDBJ databases">
        <title>Amycolatopsis antarcticus sp. nov., isolated from the surface of an Antarcticus brown macroalga.</title>
        <authorList>
            <person name="Wang J."/>
            <person name="Leiva S."/>
            <person name="Huang J."/>
            <person name="Huang Y."/>
        </authorList>
    </citation>
    <scope>NUCLEOTIDE SEQUENCE [LARGE SCALE GENOMIC DNA]</scope>
    <source>
        <strain evidence="1 2">AU-G6</strain>
    </source>
</reference>
<proteinExistence type="predicted"/>
<dbReference type="InParanoid" id="A0A263D4R2"/>
<dbReference type="Proteomes" id="UP000242444">
    <property type="component" value="Unassembled WGS sequence"/>
</dbReference>
<name>A0A263D4R2_9PSEU</name>
<dbReference type="EMBL" id="NKYE01000007">
    <property type="protein sequence ID" value="OZM72597.1"/>
    <property type="molecule type" value="Genomic_DNA"/>
</dbReference>
<dbReference type="AlphaFoldDB" id="A0A263D4R2"/>
<keyword evidence="2" id="KW-1185">Reference proteome</keyword>
<evidence type="ECO:0000313" key="2">
    <source>
        <dbReference type="Proteomes" id="UP000242444"/>
    </source>
</evidence>
<organism evidence="1 2">
    <name type="scientific">Amycolatopsis antarctica</name>
    <dbReference type="NCBI Taxonomy" id="1854586"/>
    <lineage>
        <taxon>Bacteria</taxon>
        <taxon>Bacillati</taxon>
        <taxon>Actinomycetota</taxon>
        <taxon>Actinomycetes</taxon>
        <taxon>Pseudonocardiales</taxon>
        <taxon>Pseudonocardiaceae</taxon>
        <taxon>Amycolatopsis</taxon>
    </lineage>
</organism>
<accession>A0A263D4R2</accession>
<gene>
    <name evidence="1" type="ORF">CFN78_13210</name>
</gene>